<proteinExistence type="predicted"/>
<protein>
    <submittedName>
        <fullName evidence="4">Putative phosphoribosyltransferase</fullName>
    </submittedName>
</protein>
<evidence type="ECO:0000256" key="1">
    <source>
        <dbReference type="ARBA" id="ARBA00022676"/>
    </source>
</evidence>
<dbReference type="PANTHER" id="PTHR43363:SF2">
    <property type="entry name" value="PHOSPHORIBOSYLTRANSFERASE"/>
    <property type="match status" value="1"/>
</dbReference>
<dbReference type="InterPro" id="IPR029057">
    <property type="entry name" value="PRTase-like"/>
</dbReference>
<dbReference type="AlphaFoldDB" id="A0A075WAQ9"/>
<accession>A0A075WAQ9</accession>
<dbReference type="RefSeq" id="WP_010877750.1">
    <property type="nucleotide sequence ID" value="NZ_CP006577.1"/>
</dbReference>
<feature type="domain" description="Phosphoribosyltransferase" evidence="3">
    <location>
        <begin position="10"/>
        <end position="150"/>
    </location>
</feature>
<dbReference type="GeneID" id="24793771"/>
<sequence>MKFKCVLYTWDEIRKLCKELAMKVRESGYQPDAVVAIARGGWVPARIVCDYLDIRELYSVKTEHWDVAEKREEAKITQPLNVDVSGKKILIVDDVADTGDTIRVVVDHVNQYRPAEIRVAVVDYKTTSKFVPDYYAAKMEAWRWIVYPWSVKEELRDLIEKVNAKTVDEAVRALKEEFDLEVDEELVRDVLTDC</sequence>
<dbReference type="CDD" id="cd06223">
    <property type="entry name" value="PRTases_typeI"/>
    <property type="match status" value="1"/>
</dbReference>
<gene>
    <name evidence="4" type="ORF">AFULGI_00002240</name>
</gene>
<name>A0A075WAQ9_ARCFL</name>
<dbReference type="Gene3D" id="3.40.50.2020">
    <property type="match status" value="1"/>
</dbReference>
<reference evidence="4 5" key="1">
    <citation type="submission" date="2013-07" db="EMBL/GenBank/DDBJ databases">
        <title>Genome of Archaeoglobus fulgidus.</title>
        <authorList>
            <person name="Fiebig A."/>
            <person name="Birkeland N.-K."/>
        </authorList>
    </citation>
    <scope>NUCLEOTIDE SEQUENCE [LARGE SCALE GENOMIC DNA]</scope>
    <source>
        <strain evidence="4 5">DSM 8774</strain>
    </source>
</reference>
<dbReference type="KEGG" id="afg:AFULGI_00002240"/>
<dbReference type="EMBL" id="CP006577">
    <property type="protein sequence ID" value="AIG97056.1"/>
    <property type="molecule type" value="Genomic_DNA"/>
</dbReference>
<dbReference type="GO" id="GO:0016757">
    <property type="term" value="F:glycosyltransferase activity"/>
    <property type="evidence" value="ECO:0007669"/>
    <property type="project" value="UniProtKB-KW"/>
</dbReference>
<dbReference type="InterPro" id="IPR000836">
    <property type="entry name" value="PRTase_dom"/>
</dbReference>
<organism evidence="4 5">
    <name type="scientific">Archaeoglobus fulgidus DSM 8774</name>
    <dbReference type="NCBI Taxonomy" id="1344584"/>
    <lineage>
        <taxon>Archaea</taxon>
        <taxon>Methanobacteriati</taxon>
        <taxon>Methanobacteriota</taxon>
        <taxon>Archaeoglobi</taxon>
        <taxon>Archaeoglobales</taxon>
        <taxon>Archaeoglobaceae</taxon>
        <taxon>Archaeoglobus</taxon>
    </lineage>
</organism>
<dbReference type="PANTHER" id="PTHR43363">
    <property type="entry name" value="HYPOXANTHINE PHOSPHORIBOSYLTRANSFERASE"/>
    <property type="match status" value="1"/>
</dbReference>
<evidence type="ECO:0000313" key="5">
    <source>
        <dbReference type="Proteomes" id="UP000028501"/>
    </source>
</evidence>
<dbReference type="HOGENOM" id="CLU_080904_0_0_2"/>
<evidence type="ECO:0000259" key="3">
    <source>
        <dbReference type="Pfam" id="PF00156"/>
    </source>
</evidence>
<dbReference type="Pfam" id="PF00156">
    <property type="entry name" value="Pribosyltran"/>
    <property type="match status" value="1"/>
</dbReference>
<evidence type="ECO:0000313" key="4">
    <source>
        <dbReference type="EMBL" id="AIG97056.1"/>
    </source>
</evidence>
<keyword evidence="1 4" id="KW-0328">Glycosyltransferase</keyword>
<keyword evidence="2 4" id="KW-0808">Transferase</keyword>
<dbReference type="Proteomes" id="UP000028501">
    <property type="component" value="Chromosome"/>
</dbReference>
<dbReference type="SUPFAM" id="SSF53271">
    <property type="entry name" value="PRTase-like"/>
    <property type="match status" value="1"/>
</dbReference>
<evidence type="ECO:0000256" key="2">
    <source>
        <dbReference type="ARBA" id="ARBA00022679"/>
    </source>
</evidence>